<dbReference type="Gene3D" id="3.40.630.30">
    <property type="match status" value="1"/>
</dbReference>
<feature type="domain" description="N-acetyltransferase" evidence="1">
    <location>
        <begin position="1"/>
        <end position="63"/>
    </location>
</feature>
<proteinExistence type="predicted"/>
<evidence type="ECO:0000313" key="3">
    <source>
        <dbReference type="Proteomes" id="UP000031938"/>
    </source>
</evidence>
<name>A0A0C2V4K5_9BACL</name>
<keyword evidence="3" id="KW-1185">Reference proteome</keyword>
<gene>
    <name evidence="2" type="ORF">KP78_37860</name>
</gene>
<dbReference type="AlphaFoldDB" id="A0A0C2V4K5"/>
<organism evidence="2 3">
    <name type="scientific">Jeotgalibacillus soli</name>
    <dbReference type="NCBI Taxonomy" id="889306"/>
    <lineage>
        <taxon>Bacteria</taxon>
        <taxon>Bacillati</taxon>
        <taxon>Bacillota</taxon>
        <taxon>Bacilli</taxon>
        <taxon>Bacillales</taxon>
        <taxon>Caryophanaceae</taxon>
        <taxon>Jeotgalibacillus</taxon>
    </lineage>
</organism>
<protein>
    <recommendedName>
        <fullName evidence="1">N-acetyltransferase domain-containing protein</fullName>
    </recommendedName>
</protein>
<dbReference type="CDD" id="cd04301">
    <property type="entry name" value="NAT_SF"/>
    <property type="match status" value="1"/>
</dbReference>
<sequence>MAGVGLEHGYMEDIIVHPFYRKNGIGVELLRELLRESERYGLEMITLTYDPQHKNLFLYSLSR</sequence>
<dbReference type="GO" id="GO:0016747">
    <property type="term" value="F:acyltransferase activity, transferring groups other than amino-acyl groups"/>
    <property type="evidence" value="ECO:0007669"/>
    <property type="project" value="InterPro"/>
</dbReference>
<dbReference type="PROSITE" id="PS51186">
    <property type="entry name" value="GNAT"/>
    <property type="match status" value="1"/>
</dbReference>
<evidence type="ECO:0000259" key="1">
    <source>
        <dbReference type="PROSITE" id="PS51186"/>
    </source>
</evidence>
<accession>A0A0C2V4K5</accession>
<dbReference type="InterPro" id="IPR000182">
    <property type="entry name" value="GNAT_dom"/>
</dbReference>
<comment type="caution">
    <text evidence="2">The sequence shown here is derived from an EMBL/GenBank/DDBJ whole genome shotgun (WGS) entry which is preliminary data.</text>
</comment>
<dbReference type="InterPro" id="IPR016181">
    <property type="entry name" value="Acyl_CoA_acyltransferase"/>
</dbReference>
<dbReference type="STRING" id="889306.KP78_37860"/>
<dbReference type="Pfam" id="PF00583">
    <property type="entry name" value="Acetyltransf_1"/>
    <property type="match status" value="1"/>
</dbReference>
<dbReference type="EMBL" id="JXRP01000020">
    <property type="protein sequence ID" value="KIL43962.1"/>
    <property type="molecule type" value="Genomic_DNA"/>
</dbReference>
<dbReference type="PATRIC" id="fig|889306.3.peg.3802"/>
<evidence type="ECO:0000313" key="2">
    <source>
        <dbReference type="EMBL" id="KIL43962.1"/>
    </source>
</evidence>
<dbReference type="Proteomes" id="UP000031938">
    <property type="component" value="Unassembled WGS sequence"/>
</dbReference>
<reference evidence="2 3" key="1">
    <citation type="submission" date="2015-01" db="EMBL/GenBank/DDBJ databases">
        <title>Genome sequencing of Jeotgalibacillus soli.</title>
        <authorList>
            <person name="Goh K.M."/>
            <person name="Chan K.-G."/>
            <person name="Yaakop A.S."/>
            <person name="Ee R."/>
            <person name="Gan H.M."/>
            <person name="Chan C.S."/>
        </authorList>
    </citation>
    <scope>NUCLEOTIDE SEQUENCE [LARGE SCALE GENOMIC DNA]</scope>
    <source>
        <strain evidence="2 3">P9</strain>
    </source>
</reference>
<dbReference type="SUPFAM" id="SSF55729">
    <property type="entry name" value="Acyl-CoA N-acyltransferases (Nat)"/>
    <property type="match status" value="1"/>
</dbReference>